<dbReference type="GO" id="GO:0071978">
    <property type="term" value="P:bacterial-type flagellum-dependent swarming motility"/>
    <property type="evidence" value="ECO:0007669"/>
    <property type="project" value="InterPro"/>
</dbReference>
<keyword evidence="6" id="KW-0653">Protein transport</keyword>
<comment type="similarity">
    <text evidence="6">Belongs to the exbB/tolQ family.</text>
</comment>
<evidence type="ECO:0000256" key="3">
    <source>
        <dbReference type="ARBA" id="ARBA00022692"/>
    </source>
</evidence>
<dbReference type="Pfam" id="PF01618">
    <property type="entry name" value="MotA_ExbB"/>
    <property type="match status" value="1"/>
</dbReference>
<evidence type="ECO:0000256" key="6">
    <source>
        <dbReference type="RuleBase" id="RU004057"/>
    </source>
</evidence>
<organism evidence="9 10">
    <name type="scientific">Eiseniibacteriota bacterium</name>
    <dbReference type="NCBI Taxonomy" id="2212470"/>
    <lineage>
        <taxon>Bacteria</taxon>
        <taxon>Candidatus Eiseniibacteriota</taxon>
    </lineage>
</organism>
<evidence type="ECO:0000256" key="4">
    <source>
        <dbReference type="ARBA" id="ARBA00022989"/>
    </source>
</evidence>
<proteinExistence type="inferred from homology"/>
<evidence type="ECO:0000313" key="9">
    <source>
        <dbReference type="EMBL" id="MCA9754678.1"/>
    </source>
</evidence>
<keyword evidence="2" id="KW-1003">Cell membrane</keyword>
<dbReference type="PANTHER" id="PTHR30433:SF2">
    <property type="entry name" value="MOTILITY PROTEIN A"/>
    <property type="match status" value="1"/>
</dbReference>
<keyword evidence="3 7" id="KW-0812">Transmembrane</keyword>
<dbReference type="GO" id="GO:0015031">
    <property type="term" value="P:protein transport"/>
    <property type="evidence" value="ECO:0007669"/>
    <property type="project" value="UniProtKB-KW"/>
</dbReference>
<dbReference type="InterPro" id="IPR002898">
    <property type="entry name" value="MotA_ExbB_proton_chnl"/>
</dbReference>
<evidence type="ECO:0000256" key="2">
    <source>
        <dbReference type="ARBA" id="ARBA00022475"/>
    </source>
</evidence>
<gene>
    <name evidence="9" type="ORF">KDA27_02665</name>
</gene>
<name>A0A956N993_UNCEI</name>
<keyword evidence="5 7" id="KW-0472">Membrane</keyword>
<dbReference type="InterPro" id="IPR047055">
    <property type="entry name" value="MotA-like"/>
</dbReference>
<dbReference type="GO" id="GO:0005886">
    <property type="term" value="C:plasma membrane"/>
    <property type="evidence" value="ECO:0007669"/>
    <property type="project" value="UniProtKB-SubCell"/>
</dbReference>
<evidence type="ECO:0000256" key="5">
    <source>
        <dbReference type="ARBA" id="ARBA00023136"/>
    </source>
</evidence>
<evidence type="ECO:0000256" key="1">
    <source>
        <dbReference type="ARBA" id="ARBA00004651"/>
    </source>
</evidence>
<dbReference type="EMBL" id="JAGQHS010000007">
    <property type="protein sequence ID" value="MCA9754678.1"/>
    <property type="molecule type" value="Genomic_DNA"/>
</dbReference>
<dbReference type="GO" id="GO:0006935">
    <property type="term" value="P:chemotaxis"/>
    <property type="evidence" value="ECO:0007669"/>
    <property type="project" value="InterPro"/>
</dbReference>
<feature type="transmembrane region" description="Helical" evidence="7">
    <location>
        <begin position="145"/>
        <end position="166"/>
    </location>
</feature>
<feature type="transmembrane region" description="Helical" evidence="7">
    <location>
        <begin position="178"/>
        <end position="200"/>
    </location>
</feature>
<reference evidence="9" key="1">
    <citation type="submission" date="2020-04" db="EMBL/GenBank/DDBJ databases">
        <authorList>
            <person name="Zhang T."/>
        </authorList>
    </citation>
    <scope>NUCLEOTIDE SEQUENCE</scope>
    <source>
        <strain evidence="9">HKST-UBA02</strain>
    </source>
</reference>
<sequence length="261" mass="28243">MDRGTVVGLVLGVAFVVLAIALGQSPKAFWNLPSFLIVVGGTFATTLVKFPVSNFLGTVQALKQAFRTRSERPEDLVPILGALAKEVRKESLLAMEKTRVTDPFLKRGVSLAVDGTEPSVIESMLRAETAAEAERHDRGERIFRSLGQAAPAFGMIGTLVGLVQMLSEMDDPSKIGGAMAVAILTTFYGAFLAYVVFLPIADKLAERQRAELMAREIATQGLLSILAGHHPRLVERRLYGLLGYGRQTTGKPPENRLRPAA</sequence>
<dbReference type="PANTHER" id="PTHR30433">
    <property type="entry name" value="CHEMOTAXIS PROTEIN MOTA"/>
    <property type="match status" value="1"/>
</dbReference>
<keyword evidence="4 7" id="KW-1133">Transmembrane helix</keyword>
<reference evidence="9" key="2">
    <citation type="journal article" date="2021" name="Microbiome">
        <title>Successional dynamics and alternative stable states in a saline activated sludge microbial community over 9 years.</title>
        <authorList>
            <person name="Wang Y."/>
            <person name="Ye J."/>
            <person name="Ju F."/>
            <person name="Liu L."/>
            <person name="Boyd J.A."/>
            <person name="Deng Y."/>
            <person name="Parks D.H."/>
            <person name="Jiang X."/>
            <person name="Yin X."/>
            <person name="Woodcroft B.J."/>
            <person name="Tyson G.W."/>
            <person name="Hugenholtz P."/>
            <person name="Polz M.F."/>
            <person name="Zhang T."/>
        </authorList>
    </citation>
    <scope>NUCLEOTIDE SEQUENCE</scope>
    <source>
        <strain evidence="9">HKST-UBA02</strain>
    </source>
</reference>
<feature type="domain" description="MotA/TolQ/ExbB proton channel" evidence="8">
    <location>
        <begin position="99"/>
        <end position="216"/>
    </location>
</feature>
<comment type="subcellular location">
    <subcellularLocation>
        <location evidence="1">Cell membrane</location>
        <topology evidence="1">Multi-pass membrane protein</topology>
    </subcellularLocation>
    <subcellularLocation>
        <location evidence="6">Membrane</location>
        <topology evidence="6">Multi-pass membrane protein</topology>
    </subcellularLocation>
</comment>
<comment type="caution">
    <text evidence="9">The sequence shown here is derived from an EMBL/GenBank/DDBJ whole genome shotgun (WGS) entry which is preliminary data.</text>
</comment>
<feature type="transmembrane region" description="Helical" evidence="7">
    <location>
        <begin position="33"/>
        <end position="57"/>
    </location>
</feature>
<accession>A0A956N993</accession>
<protein>
    <submittedName>
        <fullName evidence="9">MotA/TolQ/ExbB proton channel family protein</fullName>
    </submittedName>
</protein>
<evidence type="ECO:0000259" key="8">
    <source>
        <dbReference type="Pfam" id="PF01618"/>
    </source>
</evidence>
<evidence type="ECO:0000313" key="10">
    <source>
        <dbReference type="Proteomes" id="UP000739538"/>
    </source>
</evidence>
<dbReference type="AlphaFoldDB" id="A0A956N993"/>
<dbReference type="Proteomes" id="UP000739538">
    <property type="component" value="Unassembled WGS sequence"/>
</dbReference>
<evidence type="ECO:0000256" key="7">
    <source>
        <dbReference type="SAM" id="Phobius"/>
    </source>
</evidence>
<keyword evidence="6" id="KW-0813">Transport</keyword>